<comment type="caution">
    <text evidence="1">The sequence shown here is derived from an EMBL/GenBank/DDBJ whole genome shotgun (WGS) entry which is preliminary data.</text>
</comment>
<organism evidence="1 2">
    <name type="scientific">Niastella populi</name>
    <dbReference type="NCBI Taxonomy" id="550983"/>
    <lineage>
        <taxon>Bacteria</taxon>
        <taxon>Pseudomonadati</taxon>
        <taxon>Bacteroidota</taxon>
        <taxon>Chitinophagia</taxon>
        <taxon>Chitinophagales</taxon>
        <taxon>Chitinophagaceae</taxon>
        <taxon>Niastella</taxon>
    </lineage>
</organism>
<dbReference type="RefSeq" id="WP_081159480.1">
    <property type="nucleotide sequence ID" value="NZ_LWBP01000002.1"/>
</dbReference>
<keyword evidence="2" id="KW-1185">Reference proteome</keyword>
<evidence type="ECO:0000313" key="1">
    <source>
        <dbReference type="EMBL" id="OQP67851.1"/>
    </source>
</evidence>
<proteinExistence type="predicted"/>
<dbReference type="Proteomes" id="UP000192276">
    <property type="component" value="Unassembled WGS sequence"/>
</dbReference>
<evidence type="ECO:0000313" key="2">
    <source>
        <dbReference type="Proteomes" id="UP000192276"/>
    </source>
</evidence>
<dbReference type="EMBL" id="LWBP01000002">
    <property type="protein sequence ID" value="OQP67851.1"/>
    <property type="molecule type" value="Genomic_DNA"/>
</dbReference>
<name>A0A1V9GB02_9BACT</name>
<sequence>MFITAAIKTLKEVLEFIPTVINVIKNIKKTESSSTLTKVVDTLACDTQDAAVNLQKSIDEIEYILKDSKFDLSKTLYENEDALKFWDLTKNYYLNRATKKIRGIREDLRSSVEDVGRILLCQGKFESMEKFNDFVRIITRDLDTIDDKPIGYILSIYRQKLEESLKMLR</sequence>
<gene>
    <name evidence="1" type="ORF">A4R26_10110</name>
</gene>
<protein>
    <submittedName>
        <fullName evidence="1">Uncharacterized protein</fullName>
    </submittedName>
</protein>
<dbReference type="AlphaFoldDB" id="A0A1V9GB02"/>
<reference evidence="2" key="1">
    <citation type="submission" date="2016-04" db="EMBL/GenBank/DDBJ databases">
        <authorList>
            <person name="Chen L."/>
            <person name="Zhuang W."/>
            <person name="Wang G."/>
        </authorList>
    </citation>
    <scope>NUCLEOTIDE SEQUENCE [LARGE SCALE GENOMIC DNA]</scope>
    <source>
        <strain evidence="2">208</strain>
    </source>
</reference>
<accession>A0A1V9GB02</accession>